<dbReference type="Proteomes" id="UP000465846">
    <property type="component" value="Chromosome"/>
</dbReference>
<organism evidence="1 2">
    <name type="scientific">Halogeometricum borinquense</name>
    <dbReference type="NCBI Taxonomy" id="60847"/>
    <lineage>
        <taxon>Archaea</taxon>
        <taxon>Methanobacteriati</taxon>
        <taxon>Methanobacteriota</taxon>
        <taxon>Stenosarchaea group</taxon>
        <taxon>Halobacteria</taxon>
        <taxon>Halobacteriales</taxon>
        <taxon>Haloferacaceae</taxon>
        <taxon>Halogeometricum</taxon>
    </lineage>
</organism>
<protein>
    <submittedName>
        <fullName evidence="1">DUF1059 domain-containing protein</fullName>
    </submittedName>
</protein>
<gene>
    <name evidence="1" type="ORF">G3I44_12320</name>
</gene>
<accession>A0A6C0ULW7</accession>
<reference evidence="1 2" key="1">
    <citation type="submission" date="2020-02" db="EMBL/GenBank/DDBJ databases">
        <title>Whole genome sequence of Halogeometricum borinquense strain wsp4.</title>
        <authorList>
            <person name="Verma D.K."/>
            <person name="Gopal K."/>
            <person name="Prasad E.S."/>
        </authorList>
    </citation>
    <scope>NUCLEOTIDE SEQUENCE [LARGE SCALE GENOMIC DNA]</scope>
    <source>
        <strain evidence="2">wsp4</strain>
    </source>
</reference>
<evidence type="ECO:0000313" key="1">
    <source>
        <dbReference type="EMBL" id="QIB76485.1"/>
    </source>
</evidence>
<dbReference type="EMBL" id="CP048739">
    <property type="protein sequence ID" value="QIB76485.1"/>
    <property type="molecule type" value="Genomic_DNA"/>
</dbReference>
<evidence type="ECO:0000313" key="2">
    <source>
        <dbReference type="Proteomes" id="UP000465846"/>
    </source>
</evidence>
<dbReference type="Pfam" id="PF06348">
    <property type="entry name" value="DUF1059"/>
    <property type="match status" value="1"/>
</dbReference>
<name>A0A6C0ULW7_9EURY</name>
<dbReference type="InterPro" id="IPR009409">
    <property type="entry name" value="DUF1059"/>
</dbReference>
<proteinExistence type="predicted"/>
<dbReference type="AlphaFoldDB" id="A0A6C0ULW7"/>
<sequence>MLRKVSCQDSGYDCKFVVQSENVDELVEMVQMHAEGTHDMQVSEAEVRSLAVDA</sequence>